<dbReference type="InterPro" id="IPR000086">
    <property type="entry name" value="NUDIX_hydrolase_dom"/>
</dbReference>
<feature type="domain" description="Nudix hydrolase" evidence="1">
    <location>
        <begin position="16"/>
        <end position="164"/>
    </location>
</feature>
<dbReference type="SUPFAM" id="SSF55811">
    <property type="entry name" value="Nudix"/>
    <property type="match status" value="1"/>
</dbReference>
<dbReference type="Gene3D" id="1.10.10.10">
    <property type="entry name" value="Winged helix-like DNA-binding domain superfamily/Winged helix DNA-binding domain"/>
    <property type="match status" value="1"/>
</dbReference>
<reference evidence="2 3" key="1">
    <citation type="submission" date="2024-01" db="EMBL/GenBank/DDBJ databases">
        <title>The strains designed SYSU M86414 and SYSU M84420 isolated from the marine sediment in San Sha City (Hainan Province, China).</title>
        <authorList>
            <person name="Guo D."/>
        </authorList>
    </citation>
    <scope>NUCLEOTIDE SEQUENCE [LARGE SCALE GENOMIC DNA]</scope>
    <source>
        <strain evidence="2 3">SYSU M84420</strain>
    </source>
</reference>
<sequence length="255" mass="29477">MAQKKQILTKEDYIPNLAFDSVIFGFNGKKLKILVLEYRNTGLYALPGGFVGRNESLEDAVEKGVSERTGLKNIYLEQFRTFGDMKRFDPEPMKRILKMNGLDITSHSWLLDRFITVAYYALINFEKVMPKPDPLSDGIDWYSLDELPPLMMDHQQIIEKALETLRENLDKKLLGMNLLPKKFTMKELQQVYEAITGTSFNRSGFQRKMLSANTLLRHEKRFSGNSHKAPYLYSFKPNPFDNRPKTYITDGSGSR</sequence>
<dbReference type="PANTHER" id="PTHR43736:SF4">
    <property type="entry name" value="SLR1690 PROTEIN"/>
    <property type="match status" value="1"/>
</dbReference>
<proteinExistence type="predicted"/>
<dbReference type="SUPFAM" id="SSF46785">
    <property type="entry name" value="Winged helix' DNA-binding domain"/>
    <property type="match status" value="1"/>
</dbReference>
<gene>
    <name evidence="2" type="ORF">VOP03_15985</name>
</gene>
<dbReference type="RefSeq" id="WP_326280188.1">
    <property type="nucleotide sequence ID" value="NZ_JAYKYV010000022.1"/>
</dbReference>
<name>A0ABU6IUV2_9FLAO</name>
<dbReference type="EMBL" id="JAYMGW010000022">
    <property type="protein sequence ID" value="MEC4266856.1"/>
    <property type="molecule type" value="Genomic_DNA"/>
</dbReference>
<dbReference type="Proteomes" id="UP001355298">
    <property type="component" value="Unassembled WGS sequence"/>
</dbReference>
<organism evidence="2 3">
    <name type="scientific">Flagellimonas halotolerans</name>
    <dbReference type="NCBI Taxonomy" id="3112164"/>
    <lineage>
        <taxon>Bacteria</taxon>
        <taxon>Pseudomonadati</taxon>
        <taxon>Bacteroidota</taxon>
        <taxon>Flavobacteriia</taxon>
        <taxon>Flavobacteriales</taxon>
        <taxon>Flavobacteriaceae</taxon>
        <taxon>Flagellimonas</taxon>
    </lineage>
</organism>
<protein>
    <submittedName>
        <fullName evidence="2">NUDIX domain-containing protein</fullName>
    </submittedName>
</protein>
<evidence type="ECO:0000313" key="3">
    <source>
        <dbReference type="Proteomes" id="UP001355298"/>
    </source>
</evidence>
<evidence type="ECO:0000313" key="2">
    <source>
        <dbReference type="EMBL" id="MEC4266856.1"/>
    </source>
</evidence>
<dbReference type="Gene3D" id="3.90.79.10">
    <property type="entry name" value="Nucleoside Triphosphate Pyrophosphohydrolase"/>
    <property type="match status" value="1"/>
</dbReference>
<dbReference type="InterPro" id="IPR015797">
    <property type="entry name" value="NUDIX_hydrolase-like_dom_sf"/>
</dbReference>
<comment type="caution">
    <text evidence="2">The sequence shown here is derived from an EMBL/GenBank/DDBJ whole genome shotgun (WGS) entry which is preliminary data.</text>
</comment>
<dbReference type="InterPro" id="IPR036388">
    <property type="entry name" value="WH-like_DNA-bd_sf"/>
</dbReference>
<dbReference type="Pfam" id="PF21906">
    <property type="entry name" value="WHD_NrtR"/>
    <property type="match status" value="1"/>
</dbReference>
<evidence type="ECO:0000259" key="1">
    <source>
        <dbReference type="PROSITE" id="PS51462"/>
    </source>
</evidence>
<accession>A0ABU6IUV2</accession>
<keyword evidence="3" id="KW-1185">Reference proteome</keyword>
<dbReference type="PROSITE" id="PS51462">
    <property type="entry name" value="NUDIX"/>
    <property type="match status" value="1"/>
</dbReference>
<dbReference type="InterPro" id="IPR036390">
    <property type="entry name" value="WH_DNA-bd_sf"/>
</dbReference>
<dbReference type="InterPro" id="IPR054105">
    <property type="entry name" value="WHD_NrtR"/>
</dbReference>
<dbReference type="PANTHER" id="PTHR43736">
    <property type="entry name" value="ADP-RIBOSE PYROPHOSPHATASE"/>
    <property type="match status" value="1"/>
</dbReference>
<dbReference type="Pfam" id="PF00293">
    <property type="entry name" value="NUDIX"/>
    <property type="match status" value="1"/>
</dbReference>
<dbReference type="CDD" id="cd18873">
    <property type="entry name" value="NUDIX_NadM_like"/>
    <property type="match status" value="1"/>
</dbReference>